<protein>
    <recommendedName>
        <fullName evidence="3">CCHC-type domain-containing protein</fullName>
    </recommendedName>
</protein>
<feature type="region of interest" description="Disordered" evidence="2">
    <location>
        <begin position="236"/>
        <end position="256"/>
    </location>
</feature>
<dbReference type="EMBL" id="JAEPRB010000098">
    <property type="protein sequence ID" value="KAG2221846.1"/>
    <property type="molecule type" value="Genomic_DNA"/>
</dbReference>
<gene>
    <name evidence="4" type="ORF">INT45_003560</name>
</gene>
<dbReference type="InterPro" id="IPR001878">
    <property type="entry name" value="Znf_CCHC"/>
</dbReference>
<sequence length="568" mass="64953">MEPTTRQPTPFSSPARSRAPSLNPGEDDTVSSSSPDATTARPTSPIVRSSSPQPNQNRNITLSRDSPMAIDQATDLHSLPDQDEIMQIFLDLKNRYTQTVEFREWGRQEMVTSIKARQASAQALETSIQQVAPGIQDQLTILWQQETTAIMAQEAELEDHDTGLKKELNIISEKLDLIYNKGELTPANKYACRLQYEDLITTPATNDRQPLMNMILMQQRQIAELMTQINKKDQFTKAAPATATSAKDDSTSNKTNNLYQDRRRRHKIPPFKDRFTSKEQLDELDACMQGSAINWLAGLTNDIRFDWNKVKASFLYHFGGGSQPSRIALAELKHYYQQDIPMRQFGPKIKELLHRAHIFTAELQLDYFMDRISEQLQEALTIRCPKSLEEAIQIGTEIEYTMTRTTKRTNTWQKRLQVPVLPPTTVTDTISSNTTNTTSSVHNENEIQNWQHQGSNGYNRRGHKPGHHTFRQKNNSSSNNFGMKKEKDTRKCYYCGKEGHIARVCFKRLKKELTRQIQRQNAAGTNNSSTDEEEDNDIFGHLFQGNQGLLNSLLYPTHIIHKDNYLSF</sequence>
<comment type="caution">
    <text evidence="4">The sequence shown here is derived from an EMBL/GenBank/DDBJ whole genome shotgun (WGS) entry which is preliminary data.</text>
</comment>
<proteinExistence type="predicted"/>
<name>A0A8H7S368_9FUNG</name>
<dbReference type="Gene3D" id="4.10.60.10">
    <property type="entry name" value="Zinc finger, CCHC-type"/>
    <property type="match status" value="1"/>
</dbReference>
<feature type="compositionally biased region" description="Basic residues" evidence="2">
    <location>
        <begin position="460"/>
        <end position="471"/>
    </location>
</feature>
<dbReference type="OrthoDB" id="2287348at2759"/>
<dbReference type="Pfam" id="PF00098">
    <property type="entry name" value="zf-CCHC"/>
    <property type="match status" value="1"/>
</dbReference>
<feature type="domain" description="CCHC-type" evidence="3">
    <location>
        <begin position="490"/>
        <end position="505"/>
    </location>
</feature>
<evidence type="ECO:0000313" key="4">
    <source>
        <dbReference type="EMBL" id="KAG2221846.1"/>
    </source>
</evidence>
<keyword evidence="1" id="KW-0479">Metal-binding</keyword>
<keyword evidence="1" id="KW-0862">Zinc</keyword>
<dbReference type="GO" id="GO:0008270">
    <property type="term" value="F:zinc ion binding"/>
    <property type="evidence" value="ECO:0007669"/>
    <property type="project" value="UniProtKB-KW"/>
</dbReference>
<feature type="compositionally biased region" description="Low complexity" evidence="2">
    <location>
        <begin position="236"/>
        <end position="245"/>
    </location>
</feature>
<dbReference type="Proteomes" id="UP000646827">
    <property type="component" value="Unassembled WGS sequence"/>
</dbReference>
<feature type="compositionally biased region" description="Polar residues" evidence="2">
    <location>
        <begin position="30"/>
        <end position="64"/>
    </location>
</feature>
<evidence type="ECO:0000256" key="2">
    <source>
        <dbReference type="SAM" id="MobiDB-lite"/>
    </source>
</evidence>
<evidence type="ECO:0000256" key="1">
    <source>
        <dbReference type="PROSITE-ProRule" id="PRU00047"/>
    </source>
</evidence>
<feature type="compositionally biased region" description="Polar residues" evidence="2">
    <location>
        <begin position="472"/>
        <end position="481"/>
    </location>
</feature>
<dbReference type="SUPFAM" id="SSF57756">
    <property type="entry name" value="Retrovirus zinc finger-like domains"/>
    <property type="match status" value="1"/>
</dbReference>
<reference evidence="4 5" key="1">
    <citation type="submission" date="2020-12" db="EMBL/GenBank/DDBJ databases">
        <title>Metabolic potential, ecology and presence of endohyphal bacteria is reflected in genomic diversity of Mucoromycotina.</title>
        <authorList>
            <person name="Muszewska A."/>
            <person name="Okrasinska A."/>
            <person name="Steczkiewicz K."/>
            <person name="Drgas O."/>
            <person name="Orlowska M."/>
            <person name="Perlinska-Lenart U."/>
            <person name="Aleksandrzak-Piekarczyk T."/>
            <person name="Szatraj K."/>
            <person name="Zielenkiewicz U."/>
            <person name="Pilsyk S."/>
            <person name="Malc E."/>
            <person name="Mieczkowski P."/>
            <person name="Kruszewska J.S."/>
            <person name="Biernat P."/>
            <person name="Pawlowska J."/>
        </authorList>
    </citation>
    <scope>NUCLEOTIDE SEQUENCE [LARGE SCALE GENOMIC DNA]</scope>
    <source>
        <strain evidence="4 5">CBS 142.35</strain>
    </source>
</reference>
<evidence type="ECO:0000313" key="5">
    <source>
        <dbReference type="Proteomes" id="UP000646827"/>
    </source>
</evidence>
<dbReference type="PROSITE" id="PS50158">
    <property type="entry name" value="ZF_CCHC"/>
    <property type="match status" value="1"/>
</dbReference>
<dbReference type="InterPro" id="IPR036875">
    <property type="entry name" value="Znf_CCHC_sf"/>
</dbReference>
<dbReference type="GO" id="GO:0003676">
    <property type="term" value="F:nucleic acid binding"/>
    <property type="evidence" value="ECO:0007669"/>
    <property type="project" value="InterPro"/>
</dbReference>
<accession>A0A8H7S368</accession>
<organism evidence="4 5">
    <name type="scientific">Circinella minor</name>
    <dbReference type="NCBI Taxonomy" id="1195481"/>
    <lineage>
        <taxon>Eukaryota</taxon>
        <taxon>Fungi</taxon>
        <taxon>Fungi incertae sedis</taxon>
        <taxon>Mucoromycota</taxon>
        <taxon>Mucoromycotina</taxon>
        <taxon>Mucoromycetes</taxon>
        <taxon>Mucorales</taxon>
        <taxon>Lichtheimiaceae</taxon>
        <taxon>Circinella</taxon>
    </lineage>
</organism>
<evidence type="ECO:0000259" key="3">
    <source>
        <dbReference type="PROSITE" id="PS50158"/>
    </source>
</evidence>
<feature type="compositionally biased region" description="Low complexity" evidence="2">
    <location>
        <begin position="12"/>
        <end position="21"/>
    </location>
</feature>
<keyword evidence="5" id="KW-1185">Reference proteome</keyword>
<feature type="region of interest" description="Disordered" evidence="2">
    <location>
        <begin position="1"/>
        <end position="65"/>
    </location>
</feature>
<dbReference type="AlphaFoldDB" id="A0A8H7S368"/>
<keyword evidence="1" id="KW-0863">Zinc-finger</keyword>
<dbReference type="SMART" id="SM00343">
    <property type="entry name" value="ZnF_C2HC"/>
    <property type="match status" value="1"/>
</dbReference>
<feature type="compositionally biased region" description="Polar residues" evidence="2">
    <location>
        <begin position="1"/>
        <end position="10"/>
    </location>
</feature>
<feature type="region of interest" description="Disordered" evidence="2">
    <location>
        <begin position="452"/>
        <end position="483"/>
    </location>
</feature>